<proteinExistence type="predicted"/>
<evidence type="ECO:0000313" key="2">
    <source>
        <dbReference type="Proteomes" id="UP000266723"/>
    </source>
</evidence>
<protein>
    <submittedName>
        <fullName evidence="1">Uncharacterized protein</fullName>
    </submittedName>
</protein>
<comment type="caution">
    <text evidence="1">The sequence shown here is derived from an EMBL/GenBank/DDBJ whole genome shotgun (WGS) entry which is preliminary data.</text>
</comment>
<dbReference type="EMBL" id="QGKV02000649">
    <property type="protein sequence ID" value="KAF3578665.1"/>
    <property type="molecule type" value="Genomic_DNA"/>
</dbReference>
<reference evidence="1 2" key="1">
    <citation type="journal article" date="2020" name="BMC Genomics">
        <title>Intraspecific diversification of the crop wild relative Brassica cretica Lam. using demographic model selection.</title>
        <authorList>
            <person name="Kioukis A."/>
            <person name="Michalopoulou V.A."/>
            <person name="Briers L."/>
            <person name="Pirintsos S."/>
            <person name="Studholme D.J."/>
            <person name="Pavlidis P."/>
            <person name="Sarris P.F."/>
        </authorList>
    </citation>
    <scope>NUCLEOTIDE SEQUENCE [LARGE SCALE GENOMIC DNA]</scope>
    <source>
        <strain evidence="2">cv. PFS-1207/04</strain>
    </source>
</reference>
<gene>
    <name evidence="1" type="ORF">DY000_02028955</name>
</gene>
<organism evidence="1 2">
    <name type="scientific">Brassica cretica</name>
    <name type="common">Mustard</name>
    <dbReference type="NCBI Taxonomy" id="69181"/>
    <lineage>
        <taxon>Eukaryota</taxon>
        <taxon>Viridiplantae</taxon>
        <taxon>Streptophyta</taxon>
        <taxon>Embryophyta</taxon>
        <taxon>Tracheophyta</taxon>
        <taxon>Spermatophyta</taxon>
        <taxon>Magnoliopsida</taxon>
        <taxon>eudicotyledons</taxon>
        <taxon>Gunneridae</taxon>
        <taxon>Pentapetalae</taxon>
        <taxon>rosids</taxon>
        <taxon>malvids</taxon>
        <taxon>Brassicales</taxon>
        <taxon>Brassicaceae</taxon>
        <taxon>Brassiceae</taxon>
        <taxon>Brassica</taxon>
    </lineage>
</organism>
<sequence length="119" mass="13738">MEGCYQTIIGCYINPVFVSSHSSEETLGSDKKNHVWKLEIDNYVLLIVPSSNKTHPKIEISSIEYARVSYKEADSLVFQKLQRNPRVAFAKLLRISERFGFLLSILHLQPSRDNNRGRR</sequence>
<dbReference type="Proteomes" id="UP000266723">
    <property type="component" value="Unassembled WGS sequence"/>
</dbReference>
<name>A0ABQ7DMU7_BRACR</name>
<keyword evidence="2" id="KW-1185">Reference proteome</keyword>
<evidence type="ECO:0000313" key="1">
    <source>
        <dbReference type="EMBL" id="KAF3578665.1"/>
    </source>
</evidence>
<accession>A0ABQ7DMU7</accession>